<gene>
    <name evidence="4" type="ORF">GE115_10430</name>
</gene>
<protein>
    <recommendedName>
        <fullName evidence="3">Activator of Hsp90 ATPase homologue 1/2-like C-terminal domain-containing protein</fullName>
    </recommendedName>
</protein>
<dbReference type="AlphaFoldDB" id="A0A6I2FC62"/>
<evidence type="ECO:0000256" key="1">
    <source>
        <dbReference type="ARBA" id="ARBA00006817"/>
    </source>
</evidence>
<comment type="caution">
    <text evidence="4">The sequence shown here is derived from an EMBL/GenBank/DDBJ whole genome shotgun (WGS) entry which is preliminary data.</text>
</comment>
<evidence type="ECO:0000259" key="3">
    <source>
        <dbReference type="Pfam" id="PF08327"/>
    </source>
</evidence>
<dbReference type="InterPro" id="IPR023393">
    <property type="entry name" value="START-like_dom_sf"/>
</dbReference>
<reference evidence="4 5" key="1">
    <citation type="submission" date="2019-10" db="EMBL/GenBank/DDBJ databases">
        <authorList>
            <person name="Nie G."/>
            <person name="Ming H."/>
            <person name="Yi B."/>
        </authorList>
    </citation>
    <scope>NUCLEOTIDE SEQUENCE [LARGE SCALE GENOMIC DNA]</scope>
    <source>
        <strain evidence="4 5">CFH 90414</strain>
    </source>
</reference>
<feature type="region of interest" description="Disordered" evidence="2">
    <location>
        <begin position="1"/>
        <end position="21"/>
    </location>
</feature>
<comment type="similarity">
    <text evidence="1">Belongs to the AHA1 family.</text>
</comment>
<dbReference type="Gene3D" id="3.30.530.20">
    <property type="match status" value="1"/>
</dbReference>
<evidence type="ECO:0000313" key="4">
    <source>
        <dbReference type="EMBL" id="MRG60280.1"/>
    </source>
</evidence>
<evidence type="ECO:0000313" key="5">
    <source>
        <dbReference type="Proteomes" id="UP000431080"/>
    </source>
</evidence>
<proteinExistence type="inferred from homology"/>
<dbReference type="InterPro" id="IPR013538">
    <property type="entry name" value="ASHA1/2-like_C"/>
</dbReference>
<evidence type="ECO:0000256" key="2">
    <source>
        <dbReference type="SAM" id="MobiDB-lite"/>
    </source>
</evidence>
<name>A0A6I2FC62_9MICO</name>
<dbReference type="Proteomes" id="UP000431080">
    <property type="component" value="Unassembled WGS sequence"/>
</dbReference>
<dbReference type="EMBL" id="WJIF01000005">
    <property type="protein sequence ID" value="MRG60280.1"/>
    <property type="molecule type" value="Genomic_DNA"/>
</dbReference>
<sequence>MTTVAAAPAGETSPSPADGSFEVSTTLAAAPAAVFAAFEEPELRRRWFRQPGDRSRQTYRLDFRVGGGETATTVFAPLDREEHVEYASSFIDLVAGERLVLSYSVRLDGVLRWAALRTVALSPVDDGTATRVDWSEQYRFFARSENPAHDIAHLHGSTRLQLNALAGVLANG</sequence>
<organism evidence="4 5">
    <name type="scientific">Agromyces agglutinans</name>
    <dbReference type="NCBI Taxonomy" id="2662258"/>
    <lineage>
        <taxon>Bacteria</taxon>
        <taxon>Bacillati</taxon>
        <taxon>Actinomycetota</taxon>
        <taxon>Actinomycetes</taxon>
        <taxon>Micrococcales</taxon>
        <taxon>Microbacteriaceae</taxon>
        <taxon>Agromyces</taxon>
    </lineage>
</organism>
<accession>A0A6I2FC62</accession>
<dbReference type="SUPFAM" id="SSF55961">
    <property type="entry name" value="Bet v1-like"/>
    <property type="match status" value="1"/>
</dbReference>
<feature type="domain" description="Activator of Hsp90 ATPase homologue 1/2-like C-terminal" evidence="3">
    <location>
        <begin position="29"/>
        <end position="144"/>
    </location>
</feature>
<keyword evidence="5" id="KW-1185">Reference proteome</keyword>
<dbReference type="RefSeq" id="WP_153684734.1">
    <property type="nucleotide sequence ID" value="NZ_WJIF01000005.1"/>
</dbReference>
<dbReference type="Pfam" id="PF08327">
    <property type="entry name" value="AHSA1"/>
    <property type="match status" value="1"/>
</dbReference>